<dbReference type="Proteomes" id="UP000239532">
    <property type="component" value="Unassembled WGS sequence"/>
</dbReference>
<dbReference type="Pfam" id="PF20113">
    <property type="entry name" value="DUF6503"/>
    <property type="match status" value="1"/>
</dbReference>
<name>A0A2S9WXV1_9FLAO</name>
<dbReference type="InterPro" id="IPR045444">
    <property type="entry name" value="DUF6503"/>
</dbReference>
<proteinExistence type="predicted"/>
<evidence type="ECO:0008006" key="3">
    <source>
        <dbReference type="Google" id="ProtNLM"/>
    </source>
</evidence>
<reference evidence="1 2" key="1">
    <citation type="submission" date="2016-11" db="EMBL/GenBank/DDBJ databases">
        <title>Trade-off between light-utilization and light-protection in marine flavobacteria.</title>
        <authorList>
            <person name="Kumagai Y."/>
        </authorList>
    </citation>
    <scope>NUCLEOTIDE SEQUENCE [LARGE SCALE GENOMIC DNA]</scope>
    <source>
        <strain evidence="1 2">JCM 17109</strain>
    </source>
</reference>
<protein>
    <recommendedName>
        <fullName evidence="3">Outer membrane lipoprotein-sorting protein</fullName>
    </recommendedName>
</protein>
<dbReference type="RefSeq" id="WP_242446476.1">
    <property type="nucleotide sequence ID" value="NZ_MQUC01000003.1"/>
</dbReference>
<gene>
    <name evidence="1" type="ORF">BST86_05970</name>
</gene>
<dbReference type="AlphaFoldDB" id="A0A2S9WXV1"/>
<organism evidence="1 2">
    <name type="scientific">Nonlabens agnitus</name>
    <dbReference type="NCBI Taxonomy" id="870484"/>
    <lineage>
        <taxon>Bacteria</taxon>
        <taxon>Pseudomonadati</taxon>
        <taxon>Bacteroidota</taxon>
        <taxon>Flavobacteriia</taxon>
        <taxon>Flavobacteriales</taxon>
        <taxon>Flavobacteriaceae</taxon>
        <taxon>Nonlabens</taxon>
    </lineage>
</organism>
<accession>A0A2S9WXV1</accession>
<evidence type="ECO:0000313" key="2">
    <source>
        <dbReference type="Proteomes" id="UP000239532"/>
    </source>
</evidence>
<sequence>MKYSYLIMVCIAFAKANSQQTPPQLTGPQLLEKAIAYHDPKGNWSRFADSLEILTTSPDMEDRTSNIKINLPAKSFELVSKRGDIVNEYTVLKDSVVTAAKMDLSQMDTTFVMGKEDFKRAVFMRDYYTYLYGLPMKLKDKGTVISYEVERKMWKEKEYLVLRADYDPSVGSDIWFFYFDPETYRMEAYQFYKQKEPRVKDPKSGEYILLSEEYKTNGIKMPKVRKWYYNKNDKYLATDTIVD</sequence>
<keyword evidence="2" id="KW-1185">Reference proteome</keyword>
<dbReference type="EMBL" id="MQUC01000003">
    <property type="protein sequence ID" value="PRP68302.1"/>
    <property type="molecule type" value="Genomic_DNA"/>
</dbReference>
<evidence type="ECO:0000313" key="1">
    <source>
        <dbReference type="EMBL" id="PRP68302.1"/>
    </source>
</evidence>
<comment type="caution">
    <text evidence="1">The sequence shown here is derived from an EMBL/GenBank/DDBJ whole genome shotgun (WGS) entry which is preliminary data.</text>
</comment>